<reference evidence="1 2" key="1">
    <citation type="journal article" date="2022" name="Nat. Plants">
        <title>Genomes of leafy and leafless Platanthera orchids illuminate the evolution of mycoheterotrophy.</title>
        <authorList>
            <person name="Li M.H."/>
            <person name="Liu K.W."/>
            <person name="Li Z."/>
            <person name="Lu H.C."/>
            <person name="Ye Q.L."/>
            <person name="Zhang D."/>
            <person name="Wang J.Y."/>
            <person name="Li Y.F."/>
            <person name="Zhong Z.M."/>
            <person name="Liu X."/>
            <person name="Yu X."/>
            <person name="Liu D.K."/>
            <person name="Tu X.D."/>
            <person name="Liu B."/>
            <person name="Hao Y."/>
            <person name="Liao X.Y."/>
            <person name="Jiang Y.T."/>
            <person name="Sun W.H."/>
            <person name="Chen J."/>
            <person name="Chen Y.Q."/>
            <person name="Ai Y."/>
            <person name="Zhai J.W."/>
            <person name="Wu S.S."/>
            <person name="Zhou Z."/>
            <person name="Hsiao Y.Y."/>
            <person name="Wu W.L."/>
            <person name="Chen Y.Y."/>
            <person name="Lin Y.F."/>
            <person name="Hsu J.L."/>
            <person name="Li C.Y."/>
            <person name="Wang Z.W."/>
            <person name="Zhao X."/>
            <person name="Zhong W.Y."/>
            <person name="Ma X.K."/>
            <person name="Ma L."/>
            <person name="Huang J."/>
            <person name="Chen G.Z."/>
            <person name="Huang M.Z."/>
            <person name="Huang L."/>
            <person name="Peng D.H."/>
            <person name="Luo Y.B."/>
            <person name="Zou S.Q."/>
            <person name="Chen S.P."/>
            <person name="Lan S."/>
            <person name="Tsai W.C."/>
            <person name="Van de Peer Y."/>
            <person name="Liu Z.J."/>
        </authorList>
    </citation>
    <scope>NUCLEOTIDE SEQUENCE [LARGE SCALE GENOMIC DNA]</scope>
    <source>
        <strain evidence="1">Lor288</strain>
    </source>
</reference>
<name>A0ABR2LRN1_9ASPA</name>
<protein>
    <submittedName>
        <fullName evidence="1">Uncharacterized protein</fullName>
    </submittedName>
</protein>
<sequence>MSIMTVTIFSYLQNMWPFCLLKEDDLKTSNRLVNKLSVPDQTKQFVFAIQDSNSDRVVYILAAQNLSEQSAIDADHLIKSVRPDAVVVSVAPSVLPDIEAEEKLSNKSEINLIPTSYFGVLKRCLLDKVKKEQFDGFAGFQVVQAIFGIGFYGHFLAARRAAEKINSQFIFIESPYEAVNPSTHPQPGNEDSGIPFSSSSLLPGKVTPTIYSSSRRIFNASTLELDMLKSLGSSLDLPASTSSSDSVEESCAYEVPPFAQTFYSLLADLYHIFNDIPAMGRALCSAKKMLVDVSEGETIDTERLVEVQNFRIAIEGLRMALNKAARNPIDKSEIDNLRGMEFSELPFEERCHVLFAQALKRHTEKAGRKTVVAVVDAASLVGVRKHWNTLVPPELADLAYFNGDADINEEYFSNQMETRRLLSDKPIVAIGAGATAVLGASSLSKVVPASSLIKIATFKLPASLKLGLLQLKRTASVGLSKIFVPSKLSTPSALKLTASAENIRAVAHSMVYTARRTSYFAIRTSFYELMRRRHVRPARFGPWATFGCSMGACASLLMLGDGIECAAESAPLVPMIASLGRGLQNLQQASEEVRGKGAQKIHKAIESMSDYLKKR</sequence>
<organism evidence="1 2">
    <name type="scientific">Platanthera guangdongensis</name>
    <dbReference type="NCBI Taxonomy" id="2320717"/>
    <lineage>
        <taxon>Eukaryota</taxon>
        <taxon>Viridiplantae</taxon>
        <taxon>Streptophyta</taxon>
        <taxon>Embryophyta</taxon>
        <taxon>Tracheophyta</taxon>
        <taxon>Spermatophyta</taxon>
        <taxon>Magnoliopsida</taxon>
        <taxon>Liliopsida</taxon>
        <taxon>Asparagales</taxon>
        <taxon>Orchidaceae</taxon>
        <taxon>Orchidoideae</taxon>
        <taxon>Orchideae</taxon>
        <taxon>Orchidinae</taxon>
        <taxon>Platanthera</taxon>
    </lineage>
</organism>
<dbReference type="PANTHER" id="PTHR36020:SF1">
    <property type="entry name" value="TRANSMEMBRANE PROTEIN"/>
    <property type="match status" value="1"/>
</dbReference>
<proteinExistence type="predicted"/>
<evidence type="ECO:0000313" key="1">
    <source>
        <dbReference type="EMBL" id="KAK8948086.1"/>
    </source>
</evidence>
<evidence type="ECO:0000313" key="2">
    <source>
        <dbReference type="Proteomes" id="UP001412067"/>
    </source>
</evidence>
<comment type="caution">
    <text evidence="1">The sequence shown here is derived from an EMBL/GenBank/DDBJ whole genome shotgun (WGS) entry which is preliminary data.</text>
</comment>
<keyword evidence="2" id="KW-1185">Reference proteome</keyword>
<dbReference type="EMBL" id="JBBWWR010000016">
    <property type="protein sequence ID" value="KAK8948086.1"/>
    <property type="molecule type" value="Genomic_DNA"/>
</dbReference>
<dbReference type="Proteomes" id="UP001412067">
    <property type="component" value="Unassembled WGS sequence"/>
</dbReference>
<accession>A0ABR2LRN1</accession>
<gene>
    <name evidence="1" type="ORF">KSP40_PGU006509</name>
</gene>
<dbReference type="PANTHER" id="PTHR36020">
    <property type="entry name" value="TRANSMEMBRANE PROTEIN"/>
    <property type="match status" value="1"/>
</dbReference>